<dbReference type="EMBL" id="CAJVPV010005504">
    <property type="protein sequence ID" value="CAG8591888.1"/>
    <property type="molecule type" value="Genomic_DNA"/>
</dbReference>
<dbReference type="AlphaFoldDB" id="A0A9N9GA18"/>
<keyword evidence="2" id="KW-1185">Reference proteome</keyword>
<protein>
    <submittedName>
        <fullName evidence="1">13380_t:CDS:1</fullName>
    </submittedName>
</protein>
<name>A0A9N9GA18_9GLOM</name>
<comment type="caution">
    <text evidence="1">The sequence shown here is derived from an EMBL/GenBank/DDBJ whole genome shotgun (WGS) entry which is preliminary data.</text>
</comment>
<evidence type="ECO:0000313" key="2">
    <source>
        <dbReference type="Proteomes" id="UP000789342"/>
    </source>
</evidence>
<organism evidence="1 2">
    <name type="scientific">Acaulospora morrowiae</name>
    <dbReference type="NCBI Taxonomy" id="94023"/>
    <lineage>
        <taxon>Eukaryota</taxon>
        <taxon>Fungi</taxon>
        <taxon>Fungi incertae sedis</taxon>
        <taxon>Mucoromycota</taxon>
        <taxon>Glomeromycotina</taxon>
        <taxon>Glomeromycetes</taxon>
        <taxon>Diversisporales</taxon>
        <taxon>Acaulosporaceae</taxon>
        <taxon>Acaulospora</taxon>
    </lineage>
</organism>
<dbReference type="InterPro" id="IPR036388">
    <property type="entry name" value="WH-like_DNA-bd_sf"/>
</dbReference>
<sequence>SMFDWPSPLPISVNNILLGISKKKLVWLLRATSAKGIFRHLGDEAYVNNWLSSVLRKDHQNHIFSIGSLPENHAKQENFSLPMAKANAVSRIGIFLDYDWS</sequence>
<reference evidence="1" key="1">
    <citation type="submission" date="2021-06" db="EMBL/GenBank/DDBJ databases">
        <authorList>
            <person name="Kallberg Y."/>
            <person name="Tangrot J."/>
            <person name="Rosling A."/>
        </authorList>
    </citation>
    <scope>NUCLEOTIDE SEQUENCE</scope>
    <source>
        <strain evidence="1">CL551</strain>
    </source>
</reference>
<evidence type="ECO:0000313" key="1">
    <source>
        <dbReference type="EMBL" id="CAG8591888.1"/>
    </source>
</evidence>
<accession>A0A9N9GA18</accession>
<dbReference type="Gene3D" id="1.10.10.10">
    <property type="entry name" value="Winged helix-like DNA-binding domain superfamily/Winged helix DNA-binding domain"/>
    <property type="match status" value="1"/>
</dbReference>
<dbReference type="Proteomes" id="UP000789342">
    <property type="component" value="Unassembled WGS sequence"/>
</dbReference>
<proteinExistence type="predicted"/>
<feature type="non-terminal residue" evidence="1">
    <location>
        <position position="1"/>
    </location>
</feature>
<gene>
    <name evidence="1" type="ORF">AMORRO_LOCUS7383</name>
</gene>